<proteinExistence type="predicted"/>
<sequence>MPEFTTTTGLTVSGRYHPCRPNGRRWQEATGAMARLVPGHPAAE</sequence>
<protein>
    <submittedName>
        <fullName evidence="1">Uncharacterized protein</fullName>
    </submittedName>
</protein>
<dbReference type="Proteomes" id="UP001163203">
    <property type="component" value="Chromosome"/>
</dbReference>
<dbReference type="RefSeq" id="WP_268754885.1">
    <property type="nucleotide sequence ID" value="NZ_CP113836.1"/>
</dbReference>
<gene>
    <name evidence="1" type="ORF">ORV05_27430</name>
</gene>
<reference evidence="1" key="1">
    <citation type="submission" date="2022-11" db="EMBL/GenBank/DDBJ databases">
        <authorList>
            <person name="Mo P."/>
        </authorList>
    </citation>
    <scope>NUCLEOTIDE SEQUENCE</scope>
    <source>
        <strain evidence="1">HUAS 11-8</strain>
    </source>
</reference>
<accession>A0ABY7B068</accession>
<organism evidence="1 2">
    <name type="scientific">Amycolatopsis cynarae</name>
    <dbReference type="NCBI Taxonomy" id="2995223"/>
    <lineage>
        <taxon>Bacteria</taxon>
        <taxon>Bacillati</taxon>
        <taxon>Actinomycetota</taxon>
        <taxon>Actinomycetes</taxon>
        <taxon>Pseudonocardiales</taxon>
        <taxon>Pseudonocardiaceae</taxon>
        <taxon>Amycolatopsis</taxon>
    </lineage>
</organism>
<name>A0ABY7B068_9PSEU</name>
<keyword evidence="2" id="KW-1185">Reference proteome</keyword>
<evidence type="ECO:0000313" key="2">
    <source>
        <dbReference type="Proteomes" id="UP001163203"/>
    </source>
</evidence>
<dbReference type="EMBL" id="CP113836">
    <property type="protein sequence ID" value="WAL64663.1"/>
    <property type="molecule type" value="Genomic_DNA"/>
</dbReference>
<evidence type="ECO:0000313" key="1">
    <source>
        <dbReference type="EMBL" id="WAL64663.1"/>
    </source>
</evidence>